<keyword evidence="1" id="KW-0472">Membrane</keyword>
<sequence>MFVSYFTERYPFFIFLIYLTSYYSSILFILSLLDWLAPPFRPEDECFLEGDEWRSVRSTHRVSGNSGLSDAEDTGPSLVKSGVGFYVHRRRLPSGSGGGFSSNALPVSSTSSPALDLATNGGCAVTSANGTAQALGSNSASGGLILRPFGGRGGAKHDWTKGAGGFKWRQRNSSGGDHSGYSRGVIFFQLKNCRTLIL</sequence>
<dbReference type="Proteomes" id="UP000784294">
    <property type="component" value="Unassembled WGS sequence"/>
</dbReference>
<evidence type="ECO:0000256" key="1">
    <source>
        <dbReference type="SAM" id="Phobius"/>
    </source>
</evidence>
<protein>
    <submittedName>
        <fullName evidence="2">Uncharacterized protein</fullName>
    </submittedName>
</protein>
<dbReference type="EMBL" id="CAAALY010073030">
    <property type="protein sequence ID" value="VEL25322.1"/>
    <property type="molecule type" value="Genomic_DNA"/>
</dbReference>
<organism evidence="2 3">
    <name type="scientific">Protopolystoma xenopodis</name>
    <dbReference type="NCBI Taxonomy" id="117903"/>
    <lineage>
        <taxon>Eukaryota</taxon>
        <taxon>Metazoa</taxon>
        <taxon>Spiralia</taxon>
        <taxon>Lophotrochozoa</taxon>
        <taxon>Platyhelminthes</taxon>
        <taxon>Monogenea</taxon>
        <taxon>Polyopisthocotylea</taxon>
        <taxon>Polystomatidea</taxon>
        <taxon>Polystomatidae</taxon>
        <taxon>Protopolystoma</taxon>
    </lineage>
</organism>
<keyword evidence="3" id="KW-1185">Reference proteome</keyword>
<evidence type="ECO:0000313" key="3">
    <source>
        <dbReference type="Proteomes" id="UP000784294"/>
    </source>
</evidence>
<feature type="transmembrane region" description="Helical" evidence="1">
    <location>
        <begin position="12"/>
        <end position="33"/>
    </location>
</feature>
<keyword evidence="1" id="KW-0812">Transmembrane</keyword>
<keyword evidence="1" id="KW-1133">Transmembrane helix</keyword>
<name>A0A3S5BZ15_9PLAT</name>
<accession>A0A3S5BZ15</accession>
<gene>
    <name evidence="2" type="ORF">PXEA_LOCUS18762</name>
</gene>
<proteinExistence type="predicted"/>
<comment type="caution">
    <text evidence="2">The sequence shown here is derived from an EMBL/GenBank/DDBJ whole genome shotgun (WGS) entry which is preliminary data.</text>
</comment>
<reference evidence="2" key="1">
    <citation type="submission" date="2018-11" db="EMBL/GenBank/DDBJ databases">
        <authorList>
            <consortium name="Pathogen Informatics"/>
        </authorList>
    </citation>
    <scope>NUCLEOTIDE SEQUENCE</scope>
</reference>
<evidence type="ECO:0000313" key="2">
    <source>
        <dbReference type="EMBL" id="VEL25322.1"/>
    </source>
</evidence>
<dbReference type="AlphaFoldDB" id="A0A3S5BZ15"/>